<proteinExistence type="predicted"/>
<feature type="signal peptide" evidence="1">
    <location>
        <begin position="1"/>
        <end position="22"/>
    </location>
</feature>
<evidence type="ECO:0000256" key="1">
    <source>
        <dbReference type="SAM" id="SignalP"/>
    </source>
</evidence>
<keyword evidence="1" id="KW-0732">Signal</keyword>
<dbReference type="AlphaFoldDB" id="A0A7C9VG40"/>
<dbReference type="PROSITE" id="PS51257">
    <property type="entry name" value="PROKAR_LIPOPROTEIN"/>
    <property type="match status" value="1"/>
</dbReference>
<reference evidence="2" key="1">
    <citation type="submission" date="2020-02" db="EMBL/GenBank/DDBJ databases">
        <title>Draft genome sequence of Candidatus Afipia apatlaquensis IBT-C3, a potential strain for decolorization of textile dyes.</title>
        <authorList>
            <person name="Sanchez-Reyes A."/>
            <person name="Breton-Deval L."/>
            <person name="Mangelson H."/>
            <person name="Sanchez-Flores A."/>
        </authorList>
    </citation>
    <scope>NUCLEOTIDE SEQUENCE [LARGE SCALE GENOMIC DNA]</scope>
    <source>
        <strain evidence="2">IBT-C3</strain>
    </source>
</reference>
<dbReference type="EMBL" id="JAAMRR010001033">
    <property type="protein sequence ID" value="NGX97428.1"/>
    <property type="molecule type" value="Genomic_DNA"/>
</dbReference>
<feature type="chain" id="PRO_5028863862" description="ABC transporter substrate-binding protein" evidence="1">
    <location>
        <begin position="23"/>
        <end position="113"/>
    </location>
</feature>
<dbReference type="Gene3D" id="3.40.190.10">
    <property type="entry name" value="Periplasmic binding protein-like II"/>
    <property type="match status" value="1"/>
</dbReference>
<feature type="non-terminal residue" evidence="2">
    <location>
        <position position="113"/>
    </location>
</feature>
<sequence length="113" mass="11813">MKIRQLIGSVLSLALSCSAASAQSGSSKDLIPINIGGPSAGYFLTYVASDLGLYQKHGLDPKIHWFTSGAPLLAALKSGSIDQIVTGLAFVAITLLHGAVFLSIKVHGEPHER</sequence>
<dbReference type="SUPFAM" id="SSF53850">
    <property type="entry name" value="Periplasmic binding protein-like II"/>
    <property type="match status" value="1"/>
</dbReference>
<gene>
    <name evidence="2" type="ORF">G4V63_20165</name>
</gene>
<comment type="caution">
    <text evidence="2">The sequence shown here is derived from an EMBL/GenBank/DDBJ whole genome shotgun (WGS) entry which is preliminary data.</text>
</comment>
<evidence type="ECO:0000313" key="2">
    <source>
        <dbReference type="EMBL" id="NGX97428.1"/>
    </source>
</evidence>
<evidence type="ECO:0000313" key="3">
    <source>
        <dbReference type="Proteomes" id="UP000480266"/>
    </source>
</evidence>
<protein>
    <recommendedName>
        <fullName evidence="4">ABC transporter substrate-binding protein</fullName>
    </recommendedName>
</protein>
<dbReference type="Proteomes" id="UP000480266">
    <property type="component" value="Unassembled WGS sequence"/>
</dbReference>
<keyword evidence="3" id="KW-1185">Reference proteome</keyword>
<accession>A0A7C9VG40</accession>
<name>A0A7C9VG40_9BRAD</name>
<evidence type="ECO:0008006" key="4">
    <source>
        <dbReference type="Google" id="ProtNLM"/>
    </source>
</evidence>
<organism evidence="2 3">
    <name type="scientific">Candidatus Afipia apatlaquensis</name>
    <dbReference type="NCBI Taxonomy" id="2712852"/>
    <lineage>
        <taxon>Bacteria</taxon>
        <taxon>Pseudomonadati</taxon>
        <taxon>Pseudomonadota</taxon>
        <taxon>Alphaproteobacteria</taxon>
        <taxon>Hyphomicrobiales</taxon>
        <taxon>Nitrobacteraceae</taxon>
        <taxon>Afipia</taxon>
    </lineage>
</organism>